<sequence>MVGCPLHRNAAMAKREISSTLKNLKFMQRAAQREEKPMKEEEVKPDGNFSSPGTFKRCVVIMEGDPHPGAVIGRMSFRSFNPSVDKLNEEASNPHTLASNSNATSFSGQRGKTSFREDESQPDRAASSNSGEQKSESNGDLKRKHSEVVSETQNSNGSSKTQGGQLSSPNSSKRSFKQPKHGKLDWSVLMPKGKNRRE</sequence>
<gene>
    <name evidence="2" type="ORF">Tsubulata_038671</name>
</gene>
<dbReference type="InterPro" id="IPR019324">
    <property type="entry name" value="MPP6"/>
</dbReference>
<evidence type="ECO:0008006" key="4">
    <source>
        <dbReference type="Google" id="ProtNLM"/>
    </source>
</evidence>
<reference evidence="2" key="1">
    <citation type="submission" date="2022-02" db="EMBL/GenBank/DDBJ databases">
        <authorList>
            <person name="Henning P.M."/>
            <person name="McCubbin A.G."/>
            <person name="Shore J.S."/>
        </authorList>
    </citation>
    <scope>NUCLEOTIDE SEQUENCE</scope>
    <source>
        <strain evidence="2">F60SS</strain>
        <tissue evidence="2">Leaves</tissue>
    </source>
</reference>
<dbReference type="AlphaFoldDB" id="A0A9Q0FKQ4"/>
<evidence type="ECO:0000313" key="2">
    <source>
        <dbReference type="EMBL" id="KAJ4832131.1"/>
    </source>
</evidence>
<comment type="caution">
    <text evidence="2">The sequence shown here is derived from an EMBL/GenBank/DDBJ whole genome shotgun (WGS) entry which is preliminary data.</text>
</comment>
<evidence type="ECO:0000256" key="1">
    <source>
        <dbReference type="SAM" id="MobiDB-lite"/>
    </source>
</evidence>
<dbReference type="Proteomes" id="UP001141552">
    <property type="component" value="Unassembled WGS sequence"/>
</dbReference>
<accession>A0A9Q0FKQ4</accession>
<name>A0A9Q0FKQ4_9ROSI</name>
<feature type="compositionally biased region" description="Basic and acidic residues" evidence="1">
    <location>
        <begin position="31"/>
        <end position="45"/>
    </location>
</feature>
<dbReference type="PANTHER" id="PTHR13582:SF0">
    <property type="entry name" value="M-PHASE PHOSPHOPROTEIN 6"/>
    <property type="match status" value="1"/>
</dbReference>
<dbReference type="Pfam" id="PF10175">
    <property type="entry name" value="MPP6"/>
    <property type="match status" value="1"/>
</dbReference>
<dbReference type="GO" id="GO:0000460">
    <property type="term" value="P:maturation of 5.8S rRNA"/>
    <property type="evidence" value="ECO:0007669"/>
    <property type="project" value="TreeGrafter"/>
</dbReference>
<organism evidence="2 3">
    <name type="scientific">Turnera subulata</name>
    <dbReference type="NCBI Taxonomy" id="218843"/>
    <lineage>
        <taxon>Eukaryota</taxon>
        <taxon>Viridiplantae</taxon>
        <taxon>Streptophyta</taxon>
        <taxon>Embryophyta</taxon>
        <taxon>Tracheophyta</taxon>
        <taxon>Spermatophyta</taxon>
        <taxon>Magnoliopsida</taxon>
        <taxon>eudicotyledons</taxon>
        <taxon>Gunneridae</taxon>
        <taxon>Pentapetalae</taxon>
        <taxon>rosids</taxon>
        <taxon>fabids</taxon>
        <taxon>Malpighiales</taxon>
        <taxon>Passifloraceae</taxon>
        <taxon>Turnera</taxon>
    </lineage>
</organism>
<protein>
    <recommendedName>
        <fullName evidence="4">M-phase phosphoprotein 6</fullName>
    </recommendedName>
</protein>
<feature type="region of interest" description="Disordered" evidence="1">
    <location>
        <begin position="86"/>
        <end position="198"/>
    </location>
</feature>
<keyword evidence="3" id="KW-1185">Reference proteome</keyword>
<dbReference type="PANTHER" id="PTHR13582">
    <property type="entry name" value="M-PHASE PHOSPHOPROTEIN 6"/>
    <property type="match status" value="1"/>
</dbReference>
<feature type="compositionally biased region" description="Polar residues" evidence="1">
    <location>
        <begin position="90"/>
        <end position="112"/>
    </location>
</feature>
<reference evidence="2" key="2">
    <citation type="journal article" date="2023" name="Plants (Basel)">
        <title>Annotation of the Turnera subulata (Passifloraceae) Draft Genome Reveals the S-Locus Evolved after the Divergence of Turneroideae from Passifloroideae in a Stepwise Manner.</title>
        <authorList>
            <person name="Henning P.M."/>
            <person name="Roalson E.H."/>
            <person name="Mir W."/>
            <person name="McCubbin A.G."/>
            <person name="Shore J.S."/>
        </authorList>
    </citation>
    <scope>NUCLEOTIDE SEQUENCE</scope>
    <source>
        <strain evidence="2">F60SS</strain>
    </source>
</reference>
<dbReference type="OrthoDB" id="2019850at2759"/>
<proteinExistence type="predicted"/>
<evidence type="ECO:0000313" key="3">
    <source>
        <dbReference type="Proteomes" id="UP001141552"/>
    </source>
</evidence>
<feature type="region of interest" description="Disordered" evidence="1">
    <location>
        <begin position="31"/>
        <end position="53"/>
    </location>
</feature>
<dbReference type="EMBL" id="JAKUCV010005192">
    <property type="protein sequence ID" value="KAJ4832131.1"/>
    <property type="molecule type" value="Genomic_DNA"/>
</dbReference>
<feature type="compositionally biased region" description="Polar residues" evidence="1">
    <location>
        <begin position="149"/>
        <end position="173"/>
    </location>
</feature>